<sequence length="222" mass="24683">MAQIAEAPTKLSQIAYQRFKEALFSRRIPIGATVSQGELAELLEVQTGALREAMQLLEKEGFLTVLPRSGIRIVKPDMSHLKDCFQMRRVLEGEAVRRFAERATMSELADWRARHEAIIELARGGTVESALIARSAEVDQAFHRALLESTRNPLMISAHAHMMEQIGVIRLDNMYMLSSLAIVQTMQEHLAVLAALEAQDPDTAVAAMDAHLARAMHRAMGL</sequence>
<protein>
    <submittedName>
        <fullName evidence="5">GntR family transcriptional regulator</fullName>
    </submittedName>
</protein>
<keyword evidence="6" id="KW-1185">Reference proteome</keyword>
<dbReference type="InterPro" id="IPR000524">
    <property type="entry name" value="Tscrpt_reg_HTH_GntR"/>
</dbReference>
<comment type="caution">
    <text evidence="5">The sequence shown here is derived from an EMBL/GenBank/DDBJ whole genome shotgun (WGS) entry which is preliminary data.</text>
</comment>
<dbReference type="InterPro" id="IPR036390">
    <property type="entry name" value="WH_DNA-bd_sf"/>
</dbReference>
<organism evidence="5 6">
    <name type="scientific">Kaistia nematophila</name>
    <dbReference type="NCBI Taxonomy" id="2994654"/>
    <lineage>
        <taxon>Bacteria</taxon>
        <taxon>Pseudomonadati</taxon>
        <taxon>Pseudomonadota</taxon>
        <taxon>Alphaproteobacteria</taxon>
        <taxon>Hyphomicrobiales</taxon>
        <taxon>Kaistiaceae</taxon>
        <taxon>Kaistia</taxon>
    </lineage>
</organism>
<dbReference type="SMART" id="SM00895">
    <property type="entry name" value="FCD"/>
    <property type="match status" value="1"/>
</dbReference>
<keyword evidence="2" id="KW-0238">DNA-binding</keyword>
<gene>
    <name evidence="5" type="ORF">OSH07_00070</name>
</gene>
<dbReference type="SMART" id="SM00345">
    <property type="entry name" value="HTH_GNTR"/>
    <property type="match status" value="1"/>
</dbReference>
<dbReference type="Gene3D" id="1.10.10.10">
    <property type="entry name" value="Winged helix-like DNA-binding domain superfamily/Winged helix DNA-binding domain"/>
    <property type="match status" value="1"/>
</dbReference>
<evidence type="ECO:0000259" key="4">
    <source>
        <dbReference type="PROSITE" id="PS50949"/>
    </source>
</evidence>
<dbReference type="GO" id="GO:0003677">
    <property type="term" value="F:DNA binding"/>
    <property type="evidence" value="ECO:0007669"/>
    <property type="project" value="UniProtKB-KW"/>
</dbReference>
<dbReference type="InterPro" id="IPR011711">
    <property type="entry name" value="GntR_C"/>
</dbReference>
<dbReference type="AlphaFoldDB" id="A0A9X3DXC2"/>
<dbReference type="EMBL" id="JAPKNK010000001">
    <property type="protein sequence ID" value="MCX5567579.1"/>
    <property type="molecule type" value="Genomic_DNA"/>
</dbReference>
<dbReference type="InterPro" id="IPR008920">
    <property type="entry name" value="TF_FadR/GntR_C"/>
</dbReference>
<dbReference type="GO" id="GO:0003700">
    <property type="term" value="F:DNA-binding transcription factor activity"/>
    <property type="evidence" value="ECO:0007669"/>
    <property type="project" value="InterPro"/>
</dbReference>
<evidence type="ECO:0000256" key="1">
    <source>
        <dbReference type="ARBA" id="ARBA00023015"/>
    </source>
</evidence>
<evidence type="ECO:0000256" key="3">
    <source>
        <dbReference type="ARBA" id="ARBA00023163"/>
    </source>
</evidence>
<dbReference type="RefSeq" id="WP_266336570.1">
    <property type="nucleotide sequence ID" value="NZ_JAPKNK010000001.1"/>
</dbReference>
<dbReference type="Pfam" id="PF07729">
    <property type="entry name" value="FCD"/>
    <property type="match status" value="1"/>
</dbReference>
<evidence type="ECO:0000313" key="5">
    <source>
        <dbReference type="EMBL" id="MCX5567579.1"/>
    </source>
</evidence>
<dbReference type="PANTHER" id="PTHR43537">
    <property type="entry name" value="TRANSCRIPTIONAL REGULATOR, GNTR FAMILY"/>
    <property type="match status" value="1"/>
</dbReference>
<name>A0A9X3DXC2_9HYPH</name>
<evidence type="ECO:0000313" key="6">
    <source>
        <dbReference type="Proteomes" id="UP001144805"/>
    </source>
</evidence>
<proteinExistence type="predicted"/>
<accession>A0A9X3DXC2</accession>
<dbReference type="Gene3D" id="1.20.120.530">
    <property type="entry name" value="GntR ligand-binding domain-like"/>
    <property type="match status" value="1"/>
</dbReference>
<keyword evidence="3" id="KW-0804">Transcription</keyword>
<reference evidence="5" key="1">
    <citation type="submission" date="2022-11" db="EMBL/GenBank/DDBJ databases">
        <title>Biodiversity and phylogenetic relationships of bacteria.</title>
        <authorList>
            <person name="Machado R.A.R."/>
            <person name="Bhat A."/>
            <person name="Loulou A."/>
            <person name="Kallel S."/>
        </authorList>
    </citation>
    <scope>NUCLEOTIDE SEQUENCE</scope>
    <source>
        <strain evidence="5">K-TC2</strain>
    </source>
</reference>
<keyword evidence="1" id="KW-0805">Transcription regulation</keyword>
<dbReference type="Proteomes" id="UP001144805">
    <property type="component" value="Unassembled WGS sequence"/>
</dbReference>
<dbReference type="InterPro" id="IPR036388">
    <property type="entry name" value="WH-like_DNA-bd_sf"/>
</dbReference>
<dbReference type="PANTHER" id="PTHR43537:SF5">
    <property type="entry name" value="UXU OPERON TRANSCRIPTIONAL REGULATOR"/>
    <property type="match status" value="1"/>
</dbReference>
<evidence type="ECO:0000256" key="2">
    <source>
        <dbReference type="ARBA" id="ARBA00023125"/>
    </source>
</evidence>
<feature type="domain" description="HTH gntR-type" evidence="4">
    <location>
        <begin position="9"/>
        <end position="76"/>
    </location>
</feature>
<dbReference type="SUPFAM" id="SSF48008">
    <property type="entry name" value="GntR ligand-binding domain-like"/>
    <property type="match status" value="1"/>
</dbReference>
<dbReference type="PROSITE" id="PS50949">
    <property type="entry name" value="HTH_GNTR"/>
    <property type="match status" value="1"/>
</dbReference>
<dbReference type="Pfam" id="PF00392">
    <property type="entry name" value="GntR"/>
    <property type="match status" value="1"/>
</dbReference>
<dbReference type="SUPFAM" id="SSF46785">
    <property type="entry name" value="Winged helix' DNA-binding domain"/>
    <property type="match status" value="1"/>
</dbReference>